<comment type="subcellular location">
    <subcellularLocation>
        <location evidence="1">Host cell membrane</location>
        <topology evidence="1">Single-pass type I membrane protein</topology>
    </subcellularLocation>
    <subcellularLocation>
        <location evidence="2">Host endomembrane system</location>
        <topology evidence="2">Peripheral membrane protein</topology>
    </subcellularLocation>
    <subcellularLocation>
        <location evidence="3">Virion membrane</location>
        <topology evidence="3">Single-pass type I membrane protein</topology>
    </subcellularLocation>
</comment>
<evidence type="ECO:0000256" key="16">
    <source>
        <dbReference type="SAM" id="SignalP"/>
    </source>
</evidence>
<evidence type="ECO:0000256" key="13">
    <source>
        <dbReference type="ARBA" id="ARBA00023288"/>
    </source>
</evidence>
<keyword evidence="13" id="KW-0449">Lipoprotein</keyword>
<sequence>SELLGVISLLLTLSGFARGEEGKGRDYIADNYTQTDKSERMLLRRSKRAAPEKQIVTLKFVEGVEKTAKFDLCDVIKCEGRQVDYQCLAYSLQNDQWCKSWDKVIANTGFHDWGYNPKHSLKSRLRIIKGSVAARCGDKECNPLYLTLTNPNVNDTGLYVLGSYQSGTGPLGHFQINVTKNETTTIAPPTVSPMSDFQVGPKVTYLHNVTYESKLALETGYDDKNLWLEWMRYTAIQTDRTDCVACAKARPILGTAPFRLNNQNDPDGFLCTIQLFGTNATEANCSVYTCFSRTGQGISVGQMPKVYCTETINITFDTGNYTAAAFEDHNTSRADLWWLCGDKKLRPHLPSNWTGECALAQLLMPFHMIPVGAASFQMRPPHSPYQCGKRDAPGGSFDPTVYVDAIGVPRGVPNEFKARNQIIAGFESLFHWVSINKNVDWINYIYYNQQRFINYTRNAVKGIAEQLDPTSLMTWQNRMALDMLLAEKGGVCKMFGEYCCTYIPNNTAPDGSITIALAGLTSLSQELAENSGVNDPITSWLDNQFGRYKALIASMLISIGCFLAIIVCCGCCCIPCLRTLVNRKEPPPYAMPLLDDEDGSEDREGAEGESQNGVTGPWTHDEIVKDPSECVTDIDKYEMC</sequence>
<protein>
    <submittedName>
        <fullName evidence="17">Uncharacterized protein</fullName>
    </submittedName>
</protein>
<evidence type="ECO:0000256" key="14">
    <source>
        <dbReference type="SAM" id="MobiDB-lite"/>
    </source>
</evidence>
<dbReference type="SUPFAM" id="SSF58069">
    <property type="entry name" value="Virus ectodomain"/>
    <property type="match status" value="1"/>
</dbReference>
<evidence type="ECO:0000256" key="3">
    <source>
        <dbReference type="ARBA" id="ARBA00004563"/>
    </source>
</evidence>
<dbReference type="Pfam" id="PF00429">
    <property type="entry name" value="TLV_coat"/>
    <property type="match status" value="2"/>
</dbReference>
<evidence type="ECO:0000256" key="8">
    <source>
        <dbReference type="ARBA" id="ARBA00022989"/>
    </source>
</evidence>
<proteinExistence type="predicted"/>
<dbReference type="Gene3D" id="1.10.287.210">
    <property type="match status" value="1"/>
</dbReference>
<keyword evidence="6 15" id="KW-0812">Transmembrane</keyword>
<dbReference type="Ensembl" id="ENSSAUT00010059663.1">
    <property type="protein sequence ID" value="ENSSAUP00010056807.1"/>
    <property type="gene ID" value="ENSSAUG00010023266.1"/>
</dbReference>
<keyword evidence="8 15" id="KW-1133">Transmembrane helix</keyword>
<evidence type="ECO:0000256" key="4">
    <source>
        <dbReference type="ARBA" id="ARBA00022511"/>
    </source>
</evidence>
<dbReference type="PANTHER" id="PTHR10424">
    <property type="entry name" value="VIRAL ENVELOPE PROTEIN"/>
    <property type="match status" value="1"/>
</dbReference>
<keyword evidence="7" id="KW-1043">Host membrane</keyword>
<evidence type="ECO:0000256" key="15">
    <source>
        <dbReference type="SAM" id="Phobius"/>
    </source>
</evidence>
<keyword evidence="12" id="KW-0325">Glycoprotein</keyword>
<dbReference type="PANTHER" id="PTHR10424:SF81">
    <property type="entry name" value="ERVV2 PROTEIN"/>
    <property type="match status" value="1"/>
</dbReference>
<dbReference type="OMA" id="TECLEVH"/>
<dbReference type="AlphaFoldDB" id="A0A671Y305"/>
<evidence type="ECO:0000256" key="2">
    <source>
        <dbReference type="ARBA" id="ARBA00004531"/>
    </source>
</evidence>
<evidence type="ECO:0000256" key="12">
    <source>
        <dbReference type="ARBA" id="ARBA00023180"/>
    </source>
</evidence>
<keyword evidence="16" id="KW-0732">Signal</keyword>
<keyword evidence="4" id="KW-1032">Host cell membrane</keyword>
<accession>A0A671Y305</accession>
<feature type="transmembrane region" description="Helical" evidence="15">
    <location>
        <begin position="551"/>
        <end position="577"/>
    </location>
</feature>
<dbReference type="InterPro" id="IPR018154">
    <property type="entry name" value="TLV/ENV_coat_polyprotein"/>
</dbReference>
<feature type="region of interest" description="Disordered" evidence="14">
    <location>
        <begin position="591"/>
        <end position="622"/>
    </location>
</feature>
<name>A0A671Y305_SPAAU</name>
<evidence type="ECO:0000256" key="7">
    <source>
        <dbReference type="ARBA" id="ARBA00022870"/>
    </source>
</evidence>
<reference evidence="17" key="1">
    <citation type="submission" date="2021-04" db="EMBL/GenBank/DDBJ databases">
        <authorList>
            <consortium name="Wellcome Sanger Institute Data Sharing"/>
        </authorList>
    </citation>
    <scope>NUCLEOTIDE SEQUENCE [LARGE SCALE GENOMIC DNA]</scope>
</reference>
<evidence type="ECO:0000313" key="18">
    <source>
        <dbReference type="Proteomes" id="UP000472265"/>
    </source>
</evidence>
<keyword evidence="10" id="KW-0564">Palmitate</keyword>
<feature type="chain" id="PRO_5025572295" evidence="16">
    <location>
        <begin position="20"/>
        <end position="640"/>
    </location>
</feature>
<evidence type="ECO:0000256" key="10">
    <source>
        <dbReference type="ARBA" id="ARBA00023139"/>
    </source>
</evidence>
<evidence type="ECO:0000256" key="9">
    <source>
        <dbReference type="ARBA" id="ARBA00023136"/>
    </source>
</evidence>
<feature type="signal peptide" evidence="16">
    <location>
        <begin position="1"/>
        <end position="19"/>
    </location>
</feature>
<dbReference type="Proteomes" id="UP000472265">
    <property type="component" value="Chromosome 20"/>
</dbReference>
<keyword evidence="18" id="KW-1185">Reference proteome</keyword>
<keyword evidence="11" id="KW-1015">Disulfide bond</keyword>
<keyword evidence="9 15" id="KW-0472">Membrane</keyword>
<evidence type="ECO:0000313" key="17">
    <source>
        <dbReference type="Ensembl" id="ENSSAUP00010056807.1"/>
    </source>
</evidence>
<evidence type="ECO:0000256" key="5">
    <source>
        <dbReference type="ARBA" id="ARBA00022581"/>
    </source>
</evidence>
<dbReference type="GeneTree" id="ENSGT00530000064449"/>
<dbReference type="InParanoid" id="A0A671Y305"/>
<dbReference type="CDD" id="cd09951">
    <property type="entry name" value="HERV-Rb-like_HR1-HR2"/>
    <property type="match status" value="1"/>
</dbReference>
<reference evidence="17" key="2">
    <citation type="submission" date="2025-08" db="UniProtKB">
        <authorList>
            <consortium name="Ensembl"/>
        </authorList>
    </citation>
    <scope>IDENTIFICATION</scope>
</reference>
<evidence type="ECO:0000256" key="1">
    <source>
        <dbReference type="ARBA" id="ARBA00004402"/>
    </source>
</evidence>
<reference evidence="17" key="3">
    <citation type="submission" date="2025-09" db="UniProtKB">
        <authorList>
            <consortium name="Ensembl"/>
        </authorList>
    </citation>
    <scope>IDENTIFICATION</scope>
</reference>
<keyword evidence="5" id="KW-0945">Host-virus interaction</keyword>
<organism evidence="17 18">
    <name type="scientific">Sparus aurata</name>
    <name type="common">Gilthead sea bream</name>
    <dbReference type="NCBI Taxonomy" id="8175"/>
    <lineage>
        <taxon>Eukaryota</taxon>
        <taxon>Metazoa</taxon>
        <taxon>Chordata</taxon>
        <taxon>Craniata</taxon>
        <taxon>Vertebrata</taxon>
        <taxon>Euteleostomi</taxon>
        <taxon>Actinopterygii</taxon>
        <taxon>Neopterygii</taxon>
        <taxon>Teleostei</taxon>
        <taxon>Neoteleostei</taxon>
        <taxon>Acanthomorphata</taxon>
        <taxon>Eupercaria</taxon>
        <taxon>Spariformes</taxon>
        <taxon>Sparidae</taxon>
        <taxon>Sparus</taxon>
    </lineage>
</organism>
<evidence type="ECO:0000256" key="11">
    <source>
        <dbReference type="ARBA" id="ARBA00023157"/>
    </source>
</evidence>
<evidence type="ECO:0000256" key="6">
    <source>
        <dbReference type="ARBA" id="ARBA00022692"/>
    </source>
</evidence>